<dbReference type="PANTHER" id="PTHR46623">
    <property type="entry name" value="CARBOXYMETHYLENEBUTENOLIDASE-RELATED"/>
    <property type="match status" value="1"/>
</dbReference>
<dbReference type="AlphaFoldDB" id="A0A512DFS0"/>
<name>A0A512DFS0_9CELL</name>
<accession>A0A512DFS0</accession>
<dbReference type="Proteomes" id="UP000321181">
    <property type="component" value="Unassembled WGS sequence"/>
</dbReference>
<dbReference type="PANTHER" id="PTHR46623:SF6">
    <property type="entry name" value="ALPHA_BETA-HYDROLASES SUPERFAMILY PROTEIN"/>
    <property type="match status" value="1"/>
</dbReference>
<evidence type="ECO:0000259" key="1">
    <source>
        <dbReference type="Pfam" id="PF01738"/>
    </source>
</evidence>
<dbReference type="InterPro" id="IPR051049">
    <property type="entry name" value="Dienelactone_hydrolase-like"/>
</dbReference>
<dbReference type="SUPFAM" id="SSF53474">
    <property type="entry name" value="alpha/beta-Hydrolases"/>
    <property type="match status" value="1"/>
</dbReference>
<keyword evidence="2" id="KW-0378">Hydrolase</keyword>
<proteinExistence type="predicted"/>
<sequence length="189" mass="20501">MLLFHHGHGLTDGVREFADALRAVGHDVHVPDLYDGRVFDDLREGLAYARQVGFDAIQERGVATADGLPNGLVYAGFSLGVMAAQQLAQTRPGAKGALLFHSCLPPAELGGPWPPGVRVQIHGMDADPYFADEGDLDAARVLVQETADAELFLYEGDQHLFADRSLPAFREVPAALLTERVVRFLDGIR</sequence>
<dbReference type="GO" id="GO:0016787">
    <property type="term" value="F:hydrolase activity"/>
    <property type="evidence" value="ECO:0007669"/>
    <property type="project" value="UniProtKB-KW"/>
</dbReference>
<dbReference type="Gene3D" id="3.40.50.1820">
    <property type="entry name" value="alpha/beta hydrolase"/>
    <property type="match status" value="1"/>
</dbReference>
<dbReference type="EMBL" id="BJYY01000019">
    <property type="protein sequence ID" value="GEO35328.1"/>
    <property type="molecule type" value="Genomic_DNA"/>
</dbReference>
<evidence type="ECO:0000313" key="2">
    <source>
        <dbReference type="EMBL" id="GEO35328.1"/>
    </source>
</evidence>
<dbReference type="InterPro" id="IPR002925">
    <property type="entry name" value="Dienelactn_hydro"/>
</dbReference>
<keyword evidence="3" id="KW-1185">Reference proteome</keyword>
<dbReference type="InterPro" id="IPR029058">
    <property type="entry name" value="AB_hydrolase_fold"/>
</dbReference>
<protein>
    <submittedName>
        <fullName evidence="2">Dienelactone hydrolase</fullName>
    </submittedName>
</protein>
<evidence type="ECO:0000313" key="3">
    <source>
        <dbReference type="Proteomes" id="UP000321181"/>
    </source>
</evidence>
<gene>
    <name evidence="2" type="ORF">CAE01nite_30530</name>
</gene>
<feature type="domain" description="Dienelactone hydrolase" evidence="1">
    <location>
        <begin position="3"/>
        <end position="185"/>
    </location>
</feature>
<organism evidence="2 3">
    <name type="scientific">Cellulomonas aerilata</name>
    <dbReference type="NCBI Taxonomy" id="515326"/>
    <lineage>
        <taxon>Bacteria</taxon>
        <taxon>Bacillati</taxon>
        <taxon>Actinomycetota</taxon>
        <taxon>Actinomycetes</taxon>
        <taxon>Micrococcales</taxon>
        <taxon>Cellulomonadaceae</taxon>
        <taxon>Cellulomonas</taxon>
    </lineage>
</organism>
<comment type="caution">
    <text evidence="2">The sequence shown here is derived from an EMBL/GenBank/DDBJ whole genome shotgun (WGS) entry which is preliminary data.</text>
</comment>
<reference evidence="2 3" key="1">
    <citation type="submission" date="2019-07" db="EMBL/GenBank/DDBJ databases">
        <title>Whole genome shotgun sequence of Cellulomonas aerilata NBRC 106308.</title>
        <authorList>
            <person name="Hosoyama A."/>
            <person name="Uohara A."/>
            <person name="Ohji S."/>
            <person name="Ichikawa N."/>
        </authorList>
    </citation>
    <scope>NUCLEOTIDE SEQUENCE [LARGE SCALE GENOMIC DNA]</scope>
    <source>
        <strain evidence="2 3">NBRC 106308</strain>
    </source>
</reference>
<dbReference type="Pfam" id="PF01738">
    <property type="entry name" value="DLH"/>
    <property type="match status" value="1"/>
</dbReference>